<evidence type="ECO:0000256" key="2">
    <source>
        <dbReference type="ARBA" id="ARBA00023125"/>
    </source>
</evidence>
<dbReference type="InterPro" id="IPR000835">
    <property type="entry name" value="HTH_MarR-typ"/>
</dbReference>
<feature type="domain" description="HTH marR-type" evidence="4">
    <location>
        <begin position="4"/>
        <end position="135"/>
    </location>
</feature>
<reference evidence="5 6" key="1">
    <citation type="submission" date="2019-02" db="EMBL/GenBank/DDBJ databases">
        <title>Closed genome of Sporomusa termitida DSM 4440.</title>
        <authorList>
            <person name="Poehlein A."/>
            <person name="Daniel R."/>
        </authorList>
    </citation>
    <scope>NUCLEOTIDE SEQUENCE [LARGE SCALE GENOMIC DNA]</scope>
    <source>
        <strain evidence="5 6">DSM 4440</strain>
    </source>
</reference>
<sequence length="141" mass="15932">MEITEKIIHQLYQTTRIISTGLNQQLEPCGIYSSEWAIITTVKTKGAMSQTALAKYLNIEPPAISKSLANLERKGLIERREGCNKREKTVMLTALALGRYTHWQAIVRQQRQQLLAGLSEERLNSCYGILKDICNNAQPSK</sequence>
<accession>A0A517E0M4</accession>
<dbReference type="InterPro" id="IPR036388">
    <property type="entry name" value="WH-like_DNA-bd_sf"/>
</dbReference>
<dbReference type="PRINTS" id="PR00598">
    <property type="entry name" value="HTHMARR"/>
</dbReference>
<gene>
    <name evidence="5" type="primary">slyA_5</name>
    <name evidence="5" type="ORF">SPTER_46300</name>
</gene>
<protein>
    <submittedName>
        <fullName evidence="5">Transcriptional regulator SlyA</fullName>
    </submittedName>
</protein>
<evidence type="ECO:0000256" key="1">
    <source>
        <dbReference type="ARBA" id="ARBA00023015"/>
    </source>
</evidence>
<dbReference type="Proteomes" id="UP000320776">
    <property type="component" value="Chromosome"/>
</dbReference>
<dbReference type="KEGG" id="sted:SPTER_46300"/>
<keyword evidence="3" id="KW-0804">Transcription</keyword>
<dbReference type="GO" id="GO:0003700">
    <property type="term" value="F:DNA-binding transcription factor activity"/>
    <property type="evidence" value="ECO:0007669"/>
    <property type="project" value="InterPro"/>
</dbReference>
<dbReference type="PANTHER" id="PTHR42756:SF1">
    <property type="entry name" value="TRANSCRIPTIONAL REPRESSOR OF EMRAB OPERON"/>
    <property type="match status" value="1"/>
</dbReference>
<proteinExistence type="predicted"/>
<dbReference type="SUPFAM" id="SSF46785">
    <property type="entry name" value="Winged helix' DNA-binding domain"/>
    <property type="match status" value="1"/>
</dbReference>
<dbReference type="AlphaFoldDB" id="A0A517E0M4"/>
<keyword evidence="2" id="KW-0238">DNA-binding</keyword>
<dbReference type="Pfam" id="PF01047">
    <property type="entry name" value="MarR"/>
    <property type="match status" value="1"/>
</dbReference>
<dbReference type="SMART" id="SM00347">
    <property type="entry name" value="HTH_MARR"/>
    <property type="match status" value="1"/>
</dbReference>
<evidence type="ECO:0000256" key="3">
    <source>
        <dbReference type="ARBA" id="ARBA00023163"/>
    </source>
</evidence>
<dbReference type="InterPro" id="IPR036390">
    <property type="entry name" value="WH_DNA-bd_sf"/>
</dbReference>
<keyword evidence="6" id="KW-1185">Reference proteome</keyword>
<dbReference type="CDD" id="cd00090">
    <property type="entry name" value="HTH_ARSR"/>
    <property type="match status" value="1"/>
</dbReference>
<dbReference type="GO" id="GO:0003677">
    <property type="term" value="F:DNA binding"/>
    <property type="evidence" value="ECO:0007669"/>
    <property type="project" value="UniProtKB-KW"/>
</dbReference>
<evidence type="ECO:0000313" key="6">
    <source>
        <dbReference type="Proteomes" id="UP000320776"/>
    </source>
</evidence>
<dbReference type="EMBL" id="CP036259">
    <property type="protein sequence ID" value="QDR83153.1"/>
    <property type="molecule type" value="Genomic_DNA"/>
</dbReference>
<dbReference type="RefSeq" id="WP_170233375.1">
    <property type="nucleotide sequence ID" value="NZ_CP036259.1"/>
</dbReference>
<keyword evidence="1" id="KW-0805">Transcription regulation</keyword>
<evidence type="ECO:0000313" key="5">
    <source>
        <dbReference type="EMBL" id="QDR83153.1"/>
    </source>
</evidence>
<dbReference type="Gene3D" id="1.10.10.10">
    <property type="entry name" value="Winged helix-like DNA-binding domain superfamily/Winged helix DNA-binding domain"/>
    <property type="match status" value="1"/>
</dbReference>
<dbReference type="PROSITE" id="PS50995">
    <property type="entry name" value="HTH_MARR_2"/>
    <property type="match status" value="1"/>
</dbReference>
<organism evidence="5 6">
    <name type="scientific">Sporomusa termitida</name>
    <dbReference type="NCBI Taxonomy" id="2377"/>
    <lineage>
        <taxon>Bacteria</taxon>
        <taxon>Bacillati</taxon>
        <taxon>Bacillota</taxon>
        <taxon>Negativicutes</taxon>
        <taxon>Selenomonadales</taxon>
        <taxon>Sporomusaceae</taxon>
        <taxon>Sporomusa</taxon>
    </lineage>
</organism>
<dbReference type="PANTHER" id="PTHR42756">
    <property type="entry name" value="TRANSCRIPTIONAL REGULATOR, MARR"/>
    <property type="match status" value="1"/>
</dbReference>
<name>A0A517E0M4_9FIRM</name>
<dbReference type="InterPro" id="IPR011991">
    <property type="entry name" value="ArsR-like_HTH"/>
</dbReference>
<evidence type="ECO:0000259" key="4">
    <source>
        <dbReference type="PROSITE" id="PS50995"/>
    </source>
</evidence>